<protein>
    <recommendedName>
        <fullName evidence="8">VTT domain-containing protein</fullName>
    </recommendedName>
</protein>
<accession>A0A0R2NJ16</accession>
<dbReference type="Pfam" id="PF09335">
    <property type="entry name" value="VTT_dom"/>
    <property type="match status" value="1"/>
</dbReference>
<reference evidence="9 10" key="1">
    <citation type="journal article" date="2015" name="Genome Announc.">
        <title>Expanding the biotechnology potential of lactobacilli through comparative genomics of 213 strains and associated genera.</title>
        <authorList>
            <person name="Sun Z."/>
            <person name="Harris H.M."/>
            <person name="McCann A."/>
            <person name="Guo C."/>
            <person name="Argimon S."/>
            <person name="Zhang W."/>
            <person name="Yang X."/>
            <person name="Jeffery I.B."/>
            <person name="Cooney J.C."/>
            <person name="Kagawa T.F."/>
            <person name="Liu W."/>
            <person name="Song Y."/>
            <person name="Salvetti E."/>
            <person name="Wrobel A."/>
            <person name="Rasinkangas P."/>
            <person name="Parkhill J."/>
            <person name="Rea M.C."/>
            <person name="O'Sullivan O."/>
            <person name="Ritari J."/>
            <person name="Douillard F.P."/>
            <person name="Paul Ross R."/>
            <person name="Yang R."/>
            <person name="Briner A.E."/>
            <person name="Felis G.E."/>
            <person name="de Vos W.M."/>
            <person name="Barrangou R."/>
            <person name="Klaenhammer T.R."/>
            <person name="Caufield P.W."/>
            <person name="Cui Y."/>
            <person name="Zhang H."/>
            <person name="O'Toole P.W."/>
        </authorList>
    </citation>
    <scope>NUCLEOTIDE SEQUENCE [LARGE SCALE GENOMIC DNA]</scope>
    <source>
        <strain evidence="9 10">DSM 23026</strain>
    </source>
</reference>
<evidence type="ECO:0000256" key="4">
    <source>
        <dbReference type="ARBA" id="ARBA00022692"/>
    </source>
</evidence>
<dbReference type="Proteomes" id="UP000051249">
    <property type="component" value="Unassembled WGS sequence"/>
</dbReference>
<dbReference type="PANTHER" id="PTHR42709:SF6">
    <property type="entry name" value="UNDECAPRENYL PHOSPHATE TRANSPORTER A"/>
    <property type="match status" value="1"/>
</dbReference>
<evidence type="ECO:0000256" key="2">
    <source>
        <dbReference type="ARBA" id="ARBA00010792"/>
    </source>
</evidence>
<dbReference type="RefSeq" id="WP_057799700.1">
    <property type="nucleotide sequence ID" value="NZ_BJZZ01000018.1"/>
</dbReference>
<organism evidence="9 10">
    <name type="scientific">Pediococcus argentinicus</name>
    <dbReference type="NCBI Taxonomy" id="480391"/>
    <lineage>
        <taxon>Bacteria</taxon>
        <taxon>Bacillati</taxon>
        <taxon>Bacillota</taxon>
        <taxon>Bacilli</taxon>
        <taxon>Lactobacillales</taxon>
        <taxon>Lactobacillaceae</taxon>
        <taxon>Pediococcus</taxon>
    </lineage>
</organism>
<evidence type="ECO:0000259" key="8">
    <source>
        <dbReference type="Pfam" id="PF09335"/>
    </source>
</evidence>
<feature type="domain" description="VTT" evidence="8">
    <location>
        <begin position="30"/>
        <end position="161"/>
    </location>
</feature>
<evidence type="ECO:0000256" key="7">
    <source>
        <dbReference type="SAM" id="Phobius"/>
    </source>
</evidence>
<name>A0A0R2NJ16_9LACO</name>
<gene>
    <name evidence="9" type="ORF">IV88_GL000679</name>
</gene>
<comment type="subcellular location">
    <subcellularLocation>
        <location evidence="1">Cell membrane</location>
        <topology evidence="1">Multi-pass membrane protein</topology>
    </subcellularLocation>
</comment>
<comment type="caution">
    <text evidence="9">The sequence shown here is derived from an EMBL/GenBank/DDBJ whole genome shotgun (WGS) entry which is preliminary data.</text>
</comment>
<dbReference type="OrthoDB" id="9813426at2"/>
<feature type="transmembrane region" description="Helical" evidence="7">
    <location>
        <begin position="176"/>
        <end position="198"/>
    </location>
</feature>
<dbReference type="PANTHER" id="PTHR42709">
    <property type="entry name" value="ALKALINE PHOSPHATASE LIKE PROTEIN"/>
    <property type="match status" value="1"/>
</dbReference>
<dbReference type="EMBL" id="JQCQ01000020">
    <property type="protein sequence ID" value="KRO24850.1"/>
    <property type="molecule type" value="Genomic_DNA"/>
</dbReference>
<sequence>MEQQILSIINDFGYLGIIILIALENIFPPIPSEVILTFTGFITLTSDLTILGSTLAATLGAVLGAVALYLIGSWLTPTRLSRFVHSKLGKFLRFKEADIQKAEQFFVKHGAKTVFFGRFVPVVRSLISIPAGMTKMSLSKFAILTTIGTLIWNVILISLGHFAGNAWTQVSATVDSFSTIVTIGLAAIVLIGFTTIYFKRLKKQKSSN</sequence>
<feature type="transmembrane region" description="Helical" evidence="7">
    <location>
        <begin position="141"/>
        <end position="164"/>
    </location>
</feature>
<comment type="similarity">
    <text evidence="2">Belongs to the DedA family.</text>
</comment>
<keyword evidence="4 7" id="KW-0812">Transmembrane</keyword>
<dbReference type="InterPro" id="IPR051311">
    <property type="entry name" value="DedA_domain"/>
</dbReference>
<feature type="transmembrane region" description="Helical" evidence="7">
    <location>
        <begin position="12"/>
        <end position="30"/>
    </location>
</feature>
<evidence type="ECO:0000256" key="3">
    <source>
        <dbReference type="ARBA" id="ARBA00022475"/>
    </source>
</evidence>
<evidence type="ECO:0000256" key="1">
    <source>
        <dbReference type="ARBA" id="ARBA00004651"/>
    </source>
</evidence>
<keyword evidence="10" id="KW-1185">Reference proteome</keyword>
<dbReference type="AlphaFoldDB" id="A0A0R2NJ16"/>
<dbReference type="GO" id="GO:0005886">
    <property type="term" value="C:plasma membrane"/>
    <property type="evidence" value="ECO:0007669"/>
    <property type="project" value="UniProtKB-SubCell"/>
</dbReference>
<evidence type="ECO:0000313" key="10">
    <source>
        <dbReference type="Proteomes" id="UP000051249"/>
    </source>
</evidence>
<evidence type="ECO:0000256" key="5">
    <source>
        <dbReference type="ARBA" id="ARBA00022989"/>
    </source>
</evidence>
<dbReference type="PATRIC" id="fig|480391.4.peg.688"/>
<feature type="transmembrane region" description="Helical" evidence="7">
    <location>
        <begin position="50"/>
        <end position="72"/>
    </location>
</feature>
<evidence type="ECO:0000313" key="9">
    <source>
        <dbReference type="EMBL" id="KRO24850.1"/>
    </source>
</evidence>
<keyword evidence="6 7" id="KW-0472">Membrane</keyword>
<keyword evidence="3" id="KW-1003">Cell membrane</keyword>
<evidence type="ECO:0000256" key="6">
    <source>
        <dbReference type="ARBA" id="ARBA00023136"/>
    </source>
</evidence>
<dbReference type="InterPro" id="IPR032816">
    <property type="entry name" value="VTT_dom"/>
</dbReference>
<keyword evidence="5 7" id="KW-1133">Transmembrane helix</keyword>
<proteinExistence type="inferred from homology"/>